<evidence type="ECO:0000256" key="1">
    <source>
        <dbReference type="SAM" id="MobiDB-lite"/>
    </source>
</evidence>
<feature type="transmembrane region" description="Helical" evidence="2">
    <location>
        <begin position="20"/>
        <end position="39"/>
    </location>
</feature>
<sequence>MEHMDRWVVSFWGPRPGPGPVLLSLLCAVSLLGPYLFVLDPRIHVSGLSLFRECPFEPYPPRYYILFSDRPHVIICFIFSPNLSNTHAQFPCCHIPWALPPLLPPICGRIISYIYYCRSLALLFWFTLPLPPLSRPASLSRLASALLCLCLCLASNQGPIFNHQQQTTTRRRGGERQNGAMLFDSQPGPPRPS</sequence>
<dbReference type="EMBL" id="JAGMUV010000023">
    <property type="protein sequence ID" value="KAH7122903.1"/>
    <property type="molecule type" value="Genomic_DNA"/>
</dbReference>
<evidence type="ECO:0000313" key="4">
    <source>
        <dbReference type="Proteomes" id="UP000738349"/>
    </source>
</evidence>
<keyword evidence="2" id="KW-1133">Transmembrane helix</keyword>
<name>A0A9P9DPI8_9HYPO</name>
<feature type="region of interest" description="Disordered" evidence="1">
    <location>
        <begin position="163"/>
        <end position="193"/>
    </location>
</feature>
<reference evidence="3" key="1">
    <citation type="journal article" date="2021" name="Nat. Commun.">
        <title>Genetic determinants of endophytism in the Arabidopsis root mycobiome.</title>
        <authorList>
            <person name="Mesny F."/>
            <person name="Miyauchi S."/>
            <person name="Thiergart T."/>
            <person name="Pickel B."/>
            <person name="Atanasova L."/>
            <person name="Karlsson M."/>
            <person name="Huettel B."/>
            <person name="Barry K.W."/>
            <person name="Haridas S."/>
            <person name="Chen C."/>
            <person name="Bauer D."/>
            <person name="Andreopoulos W."/>
            <person name="Pangilinan J."/>
            <person name="LaButti K."/>
            <person name="Riley R."/>
            <person name="Lipzen A."/>
            <person name="Clum A."/>
            <person name="Drula E."/>
            <person name="Henrissat B."/>
            <person name="Kohler A."/>
            <person name="Grigoriev I.V."/>
            <person name="Martin F.M."/>
            <person name="Hacquard S."/>
        </authorList>
    </citation>
    <scope>NUCLEOTIDE SEQUENCE</scope>
    <source>
        <strain evidence="3">MPI-CAGE-AT-0147</strain>
    </source>
</reference>
<keyword evidence="2" id="KW-0812">Transmembrane</keyword>
<protein>
    <submittedName>
        <fullName evidence="3">Uncharacterized protein</fullName>
    </submittedName>
</protein>
<dbReference type="AlphaFoldDB" id="A0A9P9DPI8"/>
<keyword evidence="2" id="KW-0472">Membrane</keyword>
<evidence type="ECO:0000256" key="2">
    <source>
        <dbReference type="SAM" id="Phobius"/>
    </source>
</evidence>
<comment type="caution">
    <text evidence="3">The sequence shown here is derived from an EMBL/GenBank/DDBJ whole genome shotgun (WGS) entry which is preliminary data.</text>
</comment>
<accession>A0A9P9DPI8</accession>
<dbReference type="Proteomes" id="UP000738349">
    <property type="component" value="Unassembled WGS sequence"/>
</dbReference>
<organism evidence="3 4">
    <name type="scientific">Dactylonectria macrodidyma</name>
    <dbReference type="NCBI Taxonomy" id="307937"/>
    <lineage>
        <taxon>Eukaryota</taxon>
        <taxon>Fungi</taxon>
        <taxon>Dikarya</taxon>
        <taxon>Ascomycota</taxon>
        <taxon>Pezizomycotina</taxon>
        <taxon>Sordariomycetes</taxon>
        <taxon>Hypocreomycetidae</taxon>
        <taxon>Hypocreales</taxon>
        <taxon>Nectriaceae</taxon>
        <taxon>Dactylonectria</taxon>
    </lineage>
</organism>
<evidence type="ECO:0000313" key="3">
    <source>
        <dbReference type="EMBL" id="KAH7122903.1"/>
    </source>
</evidence>
<keyword evidence="4" id="KW-1185">Reference proteome</keyword>
<proteinExistence type="predicted"/>
<gene>
    <name evidence="3" type="ORF">EDB81DRAFT_222728</name>
</gene>